<evidence type="ECO:0000259" key="2">
    <source>
        <dbReference type="Pfam" id="PF14086"/>
    </source>
</evidence>
<dbReference type="InterPro" id="IPR025362">
    <property type="entry name" value="DUF4266"/>
</dbReference>
<organism evidence="3 4">
    <name type="scientific">Zhongshania arctica</name>
    <dbReference type="NCBI Taxonomy" id="3238302"/>
    <lineage>
        <taxon>Bacteria</taxon>
        <taxon>Pseudomonadati</taxon>
        <taxon>Pseudomonadota</taxon>
        <taxon>Gammaproteobacteria</taxon>
        <taxon>Cellvibrionales</taxon>
        <taxon>Spongiibacteraceae</taxon>
        <taxon>Zhongshania</taxon>
    </lineage>
</organism>
<feature type="signal peptide" evidence="1">
    <location>
        <begin position="1"/>
        <end position="17"/>
    </location>
</feature>
<reference evidence="3 4" key="1">
    <citation type="journal article" date="2011" name="Int. J. Syst. Evol. Microbiol.">
        <title>Zhongshania antarctica gen. nov., sp. nov. and Zhongshania guokunii sp. nov., gammaproteobacteria respectively isolated from coastal attached (fast) ice and surface seawater of the Antarctic.</title>
        <authorList>
            <person name="Li H.J."/>
            <person name="Zhang X.Y."/>
            <person name="Chen C.X."/>
            <person name="Zhang Y.J."/>
            <person name="Gao Z.M."/>
            <person name="Yu Y."/>
            <person name="Chen X.L."/>
            <person name="Chen B."/>
            <person name="Zhang Y.Z."/>
        </authorList>
    </citation>
    <scope>NUCLEOTIDE SEQUENCE [LARGE SCALE GENOMIC DNA]</scope>
    <source>
        <strain evidence="3 4">R06B22</strain>
    </source>
</reference>
<protein>
    <submittedName>
        <fullName evidence="3">DUF4266 domain-containing protein</fullName>
    </submittedName>
</protein>
<feature type="chain" id="PRO_5046554518" evidence="1">
    <location>
        <begin position="18"/>
        <end position="70"/>
    </location>
</feature>
<dbReference type="Pfam" id="PF14086">
    <property type="entry name" value="DUF4266"/>
    <property type="match status" value="1"/>
</dbReference>
<name>A0ABV3TQM0_9GAMM</name>
<proteinExistence type="predicted"/>
<evidence type="ECO:0000313" key="4">
    <source>
        <dbReference type="Proteomes" id="UP001557484"/>
    </source>
</evidence>
<comment type="caution">
    <text evidence="3">The sequence shown here is derived from an EMBL/GenBank/DDBJ whole genome shotgun (WGS) entry which is preliminary data.</text>
</comment>
<keyword evidence="4" id="KW-1185">Reference proteome</keyword>
<accession>A0ABV3TQM0</accession>
<dbReference type="PROSITE" id="PS51257">
    <property type="entry name" value="PROKAR_LIPOPROTEIN"/>
    <property type="match status" value="1"/>
</dbReference>
<dbReference type="RefSeq" id="WP_368374018.1">
    <property type="nucleotide sequence ID" value="NZ_JBFRYB010000001.1"/>
</dbReference>
<sequence length="70" mass="7413">MRVLAILMALAMLSACALEPVEAWERGYLARPEMAWEPDALSSSYRKHVHFSKEASNGGASVGGGGCGCN</sequence>
<evidence type="ECO:0000313" key="3">
    <source>
        <dbReference type="EMBL" id="MEX1663889.1"/>
    </source>
</evidence>
<gene>
    <name evidence="3" type="ORF">AB4875_00245</name>
</gene>
<dbReference type="Proteomes" id="UP001557484">
    <property type="component" value="Unassembled WGS sequence"/>
</dbReference>
<keyword evidence="1" id="KW-0732">Signal</keyword>
<feature type="domain" description="DUF4266" evidence="2">
    <location>
        <begin position="21"/>
        <end position="70"/>
    </location>
</feature>
<dbReference type="EMBL" id="JBFRYB010000001">
    <property type="protein sequence ID" value="MEX1663889.1"/>
    <property type="molecule type" value="Genomic_DNA"/>
</dbReference>
<evidence type="ECO:0000256" key="1">
    <source>
        <dbReference type="SAM" id="SignalP"/>
    </source>
</evidence>